<gene>
    <name evidence="7" type="ORF">HRI_001894100</name>
</gene>
<evidence type="ECO:0000313" key="7">
    <source>
        <dbReference type="EMBL" id="GMI82248.1"/>
    </source>
</evidence>
<name>A0A9W7LZQ1_HIBTR</name>
<dbReference type="PANTHER" id="PTHR11945">
    <property type="entry name" value="MADS BOX PROTEIN"/>
    <property type="match status" value="1"/>
</dbReference>
<dbReference type="GO" id="GO:0000978">
    <property type="term" value="F:RNA polymerase II cis-regulatory region sequence-specific DNA binding"/>
    <property type="evidence" value="ECO:0007669"/>
    <property type="project" value="TreeGrafter"/>
</dbReference>
<dbReference type="GO" id="GO:0046983">
    <property type="term" value="F:protein dimerization activity"/>
    <property type="evidence" value="ECO:0007669"/>
    <property type="project" value="InterPro"/>
</dbReference>
<dbReference type="GO" id="GO:0005634">
    <property type="term" value="C:nucleus"/>
    <property type="evidence" value="ECO:0007669"/>
    <property type="project" value="UniProtKB-SubCell"/>
</dbReference>
<accession>A0A9W7LZQ1</accession>
<dbReference type="AlphaFoldDB" id="A0A9W7LZQ1"/>
<keyword evidence="3" id="KW-0238">DNA-binding</keyword>
<keyword evidence="8" id="KW-1185">Reference proteome</keyword>
<dbReference type="Pfam" id="PF00319">
    <property type="entry name" value="SRF-TF"/>
    <property type="match status" value="1"/>
</dbReference>
<dbReference type="InterPro" id="IPR002100">
    <property type="entry name" value="TF_MADSbox"/>
</dbReference>
<comment type="subcellular location">
    <subcellularLocation>
        <location evidence="1">Nucleus</location>
    </subcellularLocation>
</comment>
<evidence type="ECO:0000256" key="5">
    <source>
        <dbReference type="ARBA" id="ARBA00023242"/>
    </source>
</evidence>
<keyword evidence="5" id="KW-0539">Nucleus</keyword>
<dbReference type="InterPro" id="IPR036879">
    <property type="entry name" value="TF_MADSbox_sf"/>
</dbReference>
<sequence>MASSSKKTRGRQKIEMKVIEKENDRVITFSKRRSGIYKKINEINTLCGTEILFICFSPKGKPFSFAHPSVEYVANRLFNNNVPPAQYDTHPLVEAQRKEQLNLINRHYNEVATQLDAAKEKEKALAELASEGESETNFWWNARIEQLNPQELQVLESRYQELLNGLYIARNKLIAATTTIPTPRDPAQLNQFNFF</sequence>
<feature type="domain" description="MADS-box" evidence="6">
    <location>
        <begin position="9"/>
        <end position="69"/>
    </location>
</feature>
<dbReference type="Proteomes" id="UP001165190">
    <property type="component" value="Unassembled WGS sequence"/>
</dbReference>
<evidence type="ECO:0000313" key="8">
    <source>
        <dbReference type="Proteomes" id="UP001165190"/>
    </source>
</evidence>
<evidence type="ECO:0000256" key="1">
    <source>
        <dbReference type="ARBA" id="ARBA00004123"/>
    </source>
</evidence>
<evidence type="ECO:0000256" key="2">
    <source>
        <dbReference type="ARBA" id="ARBA00023015"/>
    </source>
</evidence>
<dbReference type="PROSITE" id="PS50066">
    <property type="entry name" value="MADS_BOX_2"/>
    <property type="match status" value="1"/>
</dbReference>
<dbReference type="Gene3D" id="3.40.1810.10">
    <property type="entry name" value="Transcription factor, MADS-box"/>
    <property type="match status" value="1"/>
</dbReference>
<evidence type="ECO:0000256" key="4">
    <source>
        <dbReference type="ARBA" id="ARBA00023163"/>
    </source>
</evidence>
<dbReference type="GO" id="GO:0000981">
    <property type="term" value="F:DNA-binding transcription factor activity, RNA polymerase II-specific"/>
    <property type="evidence" value="ECO:0007669"/>
    <property type="project" value="TreeGrafter"/>
</dbReference>
<keyword evidence="2" id="KW-0805">Transcription regulation</keyword>
<evidence type="ECO:0000256" key="3">
    <source>
        <dbReference type="ARBA" id="ARBA00023125"/>
    </source>
</evidence>
<comment type="caution">
    <text evidence="7">The sequence shown here is derived from an EMBL/GenBank/DDBJ whole genome shotgun (WGS) entry which is preliminary data.</text>
</comment>
<organism evidence="7 8">
    <name type="scientific">Hibiscus trionum</name>
    <name type="common">Flower of an hour</name>
    <dbReference type="NCBI Taxonomy" id="183268"/>
    <lineage>
        <taxon>Eukaryota</taxon>
        <taxon>Viridiplantae</taxon>
        <taxon>Streptophyta</taxon>
        <taxon>Embryophyta</taxon>
        <taxon>Tracheophyta</taxon>
        <taxon>Spermatophyta</taxon>
        <taxon>Magnoliopsida</taxon>
        <taxon>eudicotyledons</taxon>
        <taxon>Gunneridae</taxon>
        <taxon>Pentapetalae</taxon>
        <taxon>rosids</taxon>
        <taxon>malvids</taxon>
        <taxon>Malvales</taxon>
        <taxon>Malvaceae</taxon>
        <taxon>Malvoideae</taxon>
        <taxon>Hibiscus</taxon>
    </lineage>
</organism>
<dbReference type="SMART" id="SM00432">
    <property type="entry name" value="MADS"/>
    <property type="match status" value="1"/>
</dbReference>
<dbReference type="SUPFAM" id="SSF55455">
    <property type="entry name" value="SRF-like"/>
    <property type="match status" value="1"/>
</dbReference>
<dbReference type="EMBL" id="BSYR01000019">
    <property type="protein sequence ID" value="GMI82248.1"/>
    <property type="molecule type" value="Genomic_DNA"/>
</dbReference>
<reference evidence="7" key="1">
    <citation type="submission" date="2023-05" db="EMBL/GenBank/DDBJ databases">
        <title>Genome and transcriptome analyses reveal genes involved in the formation of fine ridges on petal epidermal cells in Hibiscus trionum.</title>
        <authorList>
            <person name="Koshimizu S."/>
            <person name="Masuda S."/>
            <person name="Ishii T."/>
            <person name="Shirasu K."/>
            <person name="Hoshino A."/>
            <person name="Arita M."/>
        </authorList>
    </citation>
    <scope>NUCLEOTIDE SEQUENCE</scope>
    <source>
        <strain evidence="7">Hamamatsu line</strain>
    </source>
</reference>
<keyword evidence="4" id="KW-0804">Transcription</keyword>
<protein>
    <submittedName>
        <fullName evidence="7">AGAMOUS-like 57</fullName>
    </submittedName>
</protein>
<proteinExistence type="predicted"/>
<evidence type="ECO:0000259" key="6">
    <source>
        <dbReference type="PROSITE" id="PS50066"/>
    </source>
</evidence>
<dbReference type="PRINTS" id="PR00404">
    <property type="entry name" value="MADSDOMAIN"/>
</dbReference>
<dbReference type="PANTHER" id="PTHR11945:SF725">
    <property type="entry name" value="AGAMOUS-LIKE 58-RELATED"/>
    <property type="match status" value="1"/>
</dbReference>
<dbReference type="OrthoDB" id="1082350at2759"/>